<protein>
    <submittedName>
        <fullName evidence="1">Uncharacterized protein</fullName>
    </submittedName>
</protein>
<dbReference type="AlphaFoldDB" id="A0A0S7BVA6"/>
<name>A0A0S7BVA6_9CHLR</name>
<evidence type="ECO:0000313" key="2">
    <source>
        <dbReference type="Proteomes" id="UP000053370"/>
    </source>
</evidence>
<dbReference type="RefSeq" id="WP_062280570.1">
    <property type="nucleotide sequence ID" value="NZ_DF968181.1"/>
</dbReference>
<gene>
    <name evidence="1" type="ORF">ATC1_13731</name>
</gene>
<sequence>MNKKTRIAFLLVFLVVLLGTVSSVSAKFELLTPSQLIGSVTYYLNQVRELPALIDEALCRGDMEAYKLRMQDLATALANAAATIQLMGMDIPDGLWNVYSTIAKNPTCGIGTEATGAADLVREKWEKQARDAGLYEDKLLCPIGQIWMCSPEKGRYMHIRSFVICGCFPVNEPLPQ</sequence>
<proteinExistence type="predicted"/>
<dbReference type="EMBL" id="DF968181">
    <property type="protein sequence ID" value="GAP40752.1"/>
    <property type="molecule type" value="Genomic_DNA"/>
</dbReference>
<dbReference type="Proteomes" id="UP000053370">
    <property type="component" value="Unassembled WGS sequence"/>
</dbReference>
<reference evidence="1" key="1">
    <citation type="journal article" date="2015" name="Genome Announc.">
        <title>Draft Genome Sequence of Anaerolineae Strain TC1, a Novel Isolate from a Methanogenic Wastewater Treatment System.</title>
        <authorList>
            <person name="Matsuura N."/>
            <person name="Tourlousse D.M."/>
            <person name="Sun L."/>
            <person name="Toyonaga M."/>
            <person name="Kuroda K."/>
            <person name="Ohashi A."/>
            <person name="Cruz R."/>
            <person name="Yamaguchi T."/>
            <person name="Sekiguchi Y."/>
        </authorList>
    </citation>
    <scope>NUCLEOTIDE SEQUENCE [LARGE SCALE GENOMIC DNA]</scope>
    <source>
        <strain evidence="1">TC1</strain>
    </source>
</reference>
<keyword evidence="2" id="KW-1185">Reference proteome</keyword>
<evidence type="ECO:0000313" key="1">
    <source>
        <dbReference type="EMBL" id="GAP40752.1"/>
    </source>
</evidence>
<organism evidence="1">
    <name type="scientific">Flexilinea flocculi</name>
    <dbReference type="NCBI Taxonomy" id="1678840"/>
    <lineage>
        <taxon>Bacteria</taxon>
        <taxon>Bacillati</taxon>
        <taxon>Chloroflexota</taxon>
        <taxon>Anaerolineae</taxon>
        <taxon>Anaerolineales</taxon>
        <taxon>Anaerolineaceae</taxon>
        <taxon>Flexilinea</taxon>
    </lineage>
</organism>
<accession>A0A0S7BVA6</accession>